<evidence type="ECO:0000259" key="8">
    <source>
        <dbReference type="PROSITE" id="PS50940"/>
    </source>
</evidence>
<keyword evidence="4" id="KW-1015">Disulfide bond</keyword>
<organism evidence="9 10">
    <name type="scientific">Adineta ricciae</name>
    <name type="common">Rotifer</name>
    <dbReference type="NCBI Taxonomy" id="249248"/>
    <lineage>
        <taxon>Eukaryota</taxon>
        <taxon>Metazoa</taxon>
        <taxon>Spiralia</taxon>
        <taxon>Gnathifera</taxon>
        <taxon>Rotifera</taxon>
        <taxon>Eurotatoria</taxon>
        <taxon>Bdelloidea</taxon>
        <taxon>Adinetida</taxon>
        <taxon>Adinetidae</taxon>
        <taxon>Adineta</taxon>
    </lineage>
</organism>
<gene>
    <name evidence="9" type="ORF">EDS130_LOCUS23224</name>
</gene>
<dbReference type="SUPFAM" id="SSF57625">
    <property type="entry name" value="Invertebrate chitin-binding proteins"/>
    <property type="match status" value="3"/>
</dbReference>
<dbReference type="AlphaFoldDB" id="A0A814TKA5"/>
<feature type="compositionally biased region" description="Basic residues" evidence="6">
    <location>
        <begin position="127"/>
        <end position="137"/>
    </location>
</feature>
<dbReference type="EMBL" id="CAJNOJ010000126">
    <property type="protein sequence ID" value="CAF1162584.1"/>
    <property type="molecule type" value="Genomic_DNA"/>
</dbReference>
<feature type="compositionally biased region" description="Acidic residues" evidence="6">
    <location>
        <begin position="102"/>
        <end position="121"/>
    </location>
</feature>
<sequence length="343" mass="38854">MQLLICSKRPCHFFSSGYAILIIVCLSMRNTALAEYDCSAKDDGWYYDPEFCHIYWRCTHGSAEEFECASGTAWDHTANRCNWLDSVDCSRAEKTTPKISSEEEDEQENTNEENEEEDEAPSEQVIKSKKKKKKTTSNKRMLDDEDDETDHTTTSRKKASTDSSSSESNKASTLPPTHGKYSSSLSGFECQLTGFYSVPDPTQCNSYYQCDRGIQTRLSCAEKQLYDEEKRQCMDFDRVNCGTRAVNLADKNQCVNKRDGIHPDTERGCHYYYQCASHNKLREAKCPGDEKFSSYTTRCGPASSAPVPCGTYVLGSATIPYHRNLGYFISFLLATIYFTLIDL</sequence>
<evidence type="ECO:0000256" key="3">
    <source>
        <dbReference type="ARBA" id="ARBA00022737"/>
    </source>
</evidence>
<evidence type="ECO:0000256" key="4">
    <source>
        <dbReference type="ARBA" id="ARBA00023157"/>
    </source>
</evidence>
<dbReference type="Pfam" id="PF01607">
    <property type="entry name" value="CBM_14"/>
    <property type="match status" value="3"/>
</dbReference>
<dbReference type="PANTHER" id="PTHR23301">
    <property type="entry name" value="CHITIN BINDING PERITROPHIN-A"/>
    <property type="match status" value="1"/>
</dbReference>
<evidence type="ECO:0000256" key="6">
    <source>
        <dbReference type="SAM" id="MobiDB-lite"/>
    </source>
</evidence>
<dbReference type="OrthoDB" id="9987187at2759"/>
<feature type="chain" id="PRO_5033061087" description="Chitin-binding type-2 domain-containing protein" evidence="7">
    <location>
        <begin position="35"/>
        <end position="343"/>
    </location>
</feature>
<dbReference type="Gene3D" id="2.170.140.10">
    <property type="entry name" value="Chitin binding domain"/>
    <property type="match status" value="2"/>
</dbReference>
<keyword evidence="1" id="KW-0147">Chitin-binding</keyword>
<feature type="domain" description="Chitin-binding type-2" evidence="8">
    <location>
        <begin position="251"/>
        <end position="311"/>
    </location>
</feature>
<evidence type="ECO:0000256" key="7">
    <source>
        <dbReference type="SAM" id="SignalP"/>
    </source>
</evidence>
<dbReference type="InterPro" id="IPR002557">
    <property type="entry name" value="Chitin-bd_dom"/>
</dbReference>
<feature type="domain" description="Chitin-binding type-2" evidence="8">
    <location>
        <begin position="187"/>
        <end position="243"/>
    </location>
</feature>
<evidence type="ECO:0000313" key="10">
    <source>
        <dbReference type="Proteomes" id="UP000663852"/>
    </source>
</evidence>
<reference evidence="9" key="1">
    <citation type="submission" date="2021-02" db="EMBL/GenBank/DDBJ databases">
        <authorList>
            <person name="Nowell W R."/>
        </authorList>
    </citation>
    <scope>NUCLEOTIDE SEQUENCE</scope>
</reference>
<evidence type="ECO:0000313" key="9">
    <source>
        <dbReference type="EMBL" id="CAF1162584.1"/>
    </source>
</evidence>
<feature type="compositionally biased region" description="Low complexity" evidence="6">
    <location>
        <begin position="161"/>
        <end position="173"/>
    </location>
</feature>
<feature type="domain" description="Chitin-binding type-2" evidence="8">
    <location>
        <begin position="35"/>
        <end position="91"/>
    </location>
</feature>
<dbReference type="Proteomes" id="UP000663852">
    <property type="component" value="Unassembled WGS sequence"/>
</dbReference>
<dbReference type="InterPro" id="IPR036508">
    <property type="entry name" value="Chitin-bd_dom_sf"/>
</dbReference>
<proteinExistence type="predicted"/>
<dbReference type="SMART" id="SM00494">
    <property type="entry name" value="ChtBD2"/>
    <property type="match status" value="3"/>
</dbReference>
<keyword evidence="2 7" id="KW-0732">Signal</keyword>
<dbReference type="PROSITE" id="PS50940">
    <property type="entry name" value="CHIT_BIND_II"/>
    <property type="match status" value="3"/>
</dbReference>
<keyword evidence="5" id="KW-0325">Glycoprotein</keyword>
<name>A0A814TKA5_ADIRI</name>
<keyword evidence="3" id="KW-0677">Repeat</keyword>
<protein>
    <recommendedName>
        <fullName evidence="8">Chitin-binding type-2 domain-containing protein</fullName>
    </recommendedName>
</protein>
<evidence type="ECO:0000256" key="1">
    <source>
        <dbReference type="ARBA" id="ARBA00022669"/>
    </source>
</evidence>
<dbReference type="GO" id="GO:0008061">
    <property type="term" value="F:chitin binding"/>
    <property type="evidence" value="ECO:0007669"/>
    <property type="project" value="UniProtKB-KW"/>
</dbReference>
<dbReference type="GO" id="GO:0005576">
    <property type="term" value="C:extracellular region"/>
    <property type="evidence" value="ECO:0007669"/>
    <property type="project" value="InterPro"/>
</dbReference>
<feature type="region of interest" description="Disordered" evidence="6">
    <location>
        <begin position="94"/>
        <end position="183"/>
    </location>
</feature>
<evidence type="ECO:0000256" key="2">
    <source>
        <dbReference type="ARBA" id="ARBA00022729"/>
    </source>
</evidence>
<evidence type="ECO:0000256" key="5">
    <source>
        <dbReference type="ARBA" id="ARBA00023180"/>
    </source>
</evidence>
<comment type="caution">
    <text evidence="9">The sequence shown here is derived from an EMBL/GenBank/DDBJ whole genome shotgun (WGS) entry which is preliminary data.</text>
</comment>
<accession>A0A814TKA5</accession>
<dbReference type="PANTHER" id="PTHR23301:SF0">
    <property type="entry name" value="CHITIN-BINDING TYPE-2 DOMAIN-CONTAINING PROTEIN-RELATED"/>
    <property type="match status" value="1"/>
</dbReference>
<dbReference type="InterPro" id="IPR051940">
    <property type="entry name" value="Chitin_bind-dev_reg"/>
</dbReference>
<feature type="signal peptide" evidence="7">
    <location>
        <begin position="1"/>
        <end position="34"/>
    </location>
</feature>